<keyword evidence="1" id="KW-0472">Membrane</keyword>
<keyword evidence="3" id="KW-1185">Reference proteome</keyword>
<gene>
    <name evidence="2" type="ORF">ARC20_00875</name>
</gene>
<keyword evidence="1" id="KW-0812">Transmembrane</keyword>
<evidence type="ECO:0000313" key="2">
    <source>
        <dbReference type="EMBL" id="KRG43288.1"/>
    </source>
</evidence>
<proteinExistence type="predicted"/>
<evidence type="ECO:0000313" key="3">
    <source>
        <dbReference type="Proteomes" id="UP000051802"/>
    </source>
</evidence>
<accession>A0A0R0ARW8</accession>
<sequence length="85" mass="9009">MSLTLAAALFVVHAVLNEKYLAHAPTVPDIASGAVQPVFAHGVTLYFSAGQLLLLDTCANGIVAAGMVGGLFLYRWRLHGNSRSR</sequence>
<comment type="caution">
    <text evidence="2">The sequence shown here is derived from an EMBL/GenBank/DDBJ whole genome shotgun (WGS) entry which is preliminary data.</text>
</comment>
<dbReference type="Proteomes" id="UP000051802">
    <property type="component" value="Unassembled WGS sequence"/>
</dbReference>
<dbReference type="AlphaFoldDB" id="A0A0R0ARW8"/>
<feature type="transmembrane region" description="Helical" evidence="1">
    <location>
        <begin position="52"/>
        <end position="74"/>
    </location>
</feature>
<organism evidence="2 3">
    <name type="scientific">Stenotrophomonas panacihumi</name>
    <dbReference type="NCBI Taxonomy" id="676599"/>
    <lineage>
        <taxon>Bacteria</taxon>
        <taxon>Pseudomonadati</taxon>
        <taxon>Pseudomonadota</taxon>
        <taxon>Gammaproteobacteria</taxon>
        <taxon>Lysobacterales</taxon>
        <taxon>Lysobacteraceae</taxon>
        <taxon>Stenotrophomonas</taxon>
    </lineage>
</organism>
<keyword evidence="1" id="KW-1133">Transmembrane helix</keyword>
<name>A0A0R0ARW8_9GAMM</name>
<dbReference type="STRING" id="676599.ARC20_00875"/>
<evidence type="ECO:0000256" key="1">
    <source>
        <dbReference type="SAM" id="Phobius"/>
    </source>
</evidence>
<reference evidence="2 3" key="1">
    <citation type="submission" date="2015-10" db="EMBL/GenBank/DDBJ databases">
        <title>Genome sequencing and analysis of members of genus Stenotrophomonas.</title>
        <authorList>
            <person name="Patil P.P."/>
            <person name="Midha S."/>
            <person name="Patil P.B."/>
        </authorList>
    </citation>
    <scope>NUCLEOTIDE SEQUENCE [LARGE SCALE GENOMIC DNA]</scope>
    <source>
        <strain evidence="2 3">JCM 16536</strain>
    </source>
</reference>
<protein>
    <submittedName>
        <fullName evidence="2">Uncharacterized protein</fullName>
    </submittedName>
</protein>
<dbReference type="EMBL" id="LLXU01000076">
    <property type="protein sequence ID" value="KRG43288.1"/>
    <property type="molecule type" value="Genomic_DNA"/>
</dbReference>